<evidence type="ECO:0000313" key="4">
    <source>
        <dbReference type="EMBL" id="MEQ2200362.1"/>
    </source>
</evidence>
<dbReference type="EMBL" id="JAHRIN010025971">
    <property type="protein sequence ID" value="MEQ2200362.1"/>
    <property type="molecule type" value="Genomic_DNA"/>
</dbReference>
<feature type="region of interest" description="Disordered" evidence="2">
    <location>
        <begin position="81"/>
        <end position="103"/>
    </location>
</feature>
<reference evidence="4 5" key="1">
    <citation type="submission" date="2021-06" db="EMBL/GenBank/DDBJ databases">
        <authorList>
            <person name="Palmer J.M."/>
        </authorList>
    </citation>
    <scope>NUCLEOTIDE SEQUENCE [LARGE SCALE GENOMIC DNA]</scope>
    <source>
        <strain evidence="4 5">XC_2019</strain>
        <tissue evidence="4">Muscle</tissue>
    </source>
</reference>
<comment type="caution">
    <text evidence="4">The sequence shown here is derived from an EMBL/GenBank/DDBJ whole genome shotgun (WGS) entry which is preliminary data.</text>
</comment>
<sequence>NAAQWFGVGEDCETKQQVWHRKSLRHCSQRYGKLKAQYREPETASTMDQNPDSPATTKLPRVDAHEEMYSMADDVFESPPMSASVAFSEQPEPKFPSLISSDR</sequence>
<feature type="non-terminal residue" evidence="4">
    <location>
        <position position="1"/>
    </location>
</feature>
<feature type="domain" description="Inactive rhomboid protein 1/2 N-terminal" evidence="3">
    <location>
        <begin position="8"/>
        <end position="61"/>
    </location>
</feature>
<organism evidence="4 5">
    <name type="scientific">Xenoophorus captivus</name>
    <dbReference type="NCBI Taxonomy" id="1517983"/>
    <lineage>
        <taxon>Eukaryota</taxon>
        <taxon>Metazoa</taxon>
        <taxon>Chordata</taxon>
        <taxon>Craniata</taxon>
        <taxon>Vertebrata</taxon>
        <taxon>Euteleostomi</taxon>
        <taxon>Actinopterygii</taxon>
        <taxon>Neopterygii</taxon>
        <taxon>Teleostei</taxon>
        <taxon>Neoteleostei</taxon>
        <taxon>Acanthomorphata</taxon>
        <taxon>Ovalentaria</taxon>
        <taxon>Atherinomorphae</taxon>
        <taxon>Cyprinodontiformes</taxon>
        <taxon>Goodeidae</taxon>
        <taxon>Xenoophorus</taxon>
    </lineage>
</organism>
<feature type="non-terminal residue" evidence="4">
    <location>
        <position position="103"/>
    </location>
</feature>
<protein>
    <recommendedName>
        <fullName evidence="1">Inactive rhomboid protein</fullName>
        <shortName evidence="1">iRhom</shortName>
    </recommendedName>
    <alternativeName>
        <fullName evidence="1">Rhomboid family member</fullName>
    </alternativeName>
    <alternativeName>
        <fullName evidence="1">Rhomboid veinlet-like protein</fullName>
    </alternativeName>
</protein>
<evidence type="ECO:0000313" key="5">
    <source>
        <dbReference type="Proteomes" id="UP001434883"/>
    </source>
</evidence>
<evidence type="ECO:0000259" key="3">
    <source>
        <dbReference type="Pfam" id="PF12595"/>
    </source>
</evidence>
<feature type="region of interest" description="Disordered" evidence="2">
    <location>
        <begin position="37"/>
        <end position="58"/>
    </location>
</feature>
<name>A0ABV0QYI2_9TELE</name>
<comment type="subcellular location">
    <subcellularLocation>
        <location evidence="1">Endoplasmic reticulum membrane</location>
        <topology evidence="1">Multi-pass membrane protein</topology>
    </subcellularLocation>
</comment>
<comment type="function">
    <text evidence="1">Regulates ADAM17 protease, a sheddase of the epidermal growth factor (EGF) receptor ligands and TNF, thereby plays a role in sleep, cell survival, proliferation, migration and inflammation. Does not exhibit any protease activity on its own.</text>
</comment>
<comment type="similarity">
    <text evidence="1">Belongs to the peptidase S54 family.</text>
</comment>
<dbReference type="Proteomes" id="UP001434883">
    <property type="component" value="Unassembled WGS sequence"/>
</dbReference>
<keyword evidence="5" id="KW-1185">Reference proteome</keyword>
<evidence type="ECO:0000256" key="2">
    <source>
        <dbReference type="SAM" id="MobiDB-lite"/>
    </source>
</evidence>
<proteinExistence type="inferred from homology"/>
<dbReference type="InterPro" id="IPR022241">
    <property type="entry name" value="iRhom1_2_N"/>
</dbReference>
<keyword evidence="1" id="KW-0256">Endoplasmic reticulum</keyword>
<evidence type="ECO:0000256" key="1">
    <source>
        <dbReference type="RuleBase" id="RU369051"/>
    </source>
</evidence>
<accession>A0ABV0QYI2</accession>
<gene>
    <name evidence="4" type="ORF">XENOCAPTIV_028227</name>
</gene>
<dbReference type="Pfam" id="PF12595">
    <property type="entry name" value="iRhom1-2_N"/>
    <property type="match status" value="1"/>
</dbReference>
<feature type="compositionally biased region" description="Polar residues" evidence="2">
    <location>
        <begin position="43"/>
        <end position="56"/>
    </location>
</feature>